<keyword evidence="6 7" id="KW-0472">Membrane</keyword>
<dbReference type="EMBL" id="CP011541">
    <property type="protein sequence ID" value="AKK03684.1"/>
    <property type="molecule type" value="Genomic_DNA"/>
</dbReference>
<dbReference type="InterPro" id="IPR003148">
    <property type="entry name" value="RCK_N"/>
</dbReference>
<dbReference type="GO" id="GO:0015297">
    <property type="term" value="F:antiporter activity"/>
    <property type="evidence" value="ECO:0007669"/>
    <property type="project" value="InterPro"/>
</dbReference>
<dbReference type="Gene3D" id="1.20.1530.20">
    <property type="match status" value="1"/>
</dbReference>
<dbReference type="PATRIC" id="fig|1050174.4.peg.1848"/>
<dbReference type="Pfam" id="PF00999">
    <property type="entry name" value="Na_H_Exchanger"/>
    <property type="match status" value="1"/>
</dbReference>
<feature type="transmembrane region" description="Helical" evidence="7">
    <location>
        <begin position="347"/>
        <end position="369"/>
    </location>
</feature>
<evidence type="ECO:0000256" key="3">
    <source>
        <dbReference type="ARBA" id="ARBA00022448"/>
    </source>
</evidence>
<evidence type="ECO:0000256" key="5">
    <source>
        <dbReference type="ARBA" id="ARBA00022989"/>
    </source>
</evidence>
<dbReference type="KEGG" id="cei:CEPID_09190"/>
<reference evidence="9 10" key="1">
    <citation type="submission" date="2015-05" db="EMBL/GenBank/DDBJ databases">
        <title>Complete genome sequence of Corynebacterium epidermidicanis DSM 45586, isolated from the skin of a dog suffering from pruritus.</title>
        <authorList>
            <person name="Ruckert C."/>
            <person name="Albersmeier A."/>
            <person name="Winkler A."/>
            <person name="Tauch A."/>
        </authorList>
    </citation>
    <scope>NUCLEOTIDE SEQUENCE [LARGE SCALE GENOMIC DNA]</scope>
    <source>
        <strain evidence="9 10">DSM 45586</strain>
    </source>
</reference>
<dbReference type="STRING" id="1050174.CEPID_09190"/>
<feature type="transmembrane region" description="Helical" evidence="7">
    <location>
        <begin position="184"/>
        <end position="201"/>
    </location>
</feature>
<dbReference type="InterPro" id="IPR036291">
    <property type="entry name" value="NAD(P)-bd_dom_sf"/>
</dbReference>
<keyword evidence="5 7" id="KW-1133">Transmembrane helix</keyword>
<feature type="transmembrane region" description="Helical" evidence="7">
    <location>
        <begin position="12"/>
        <end position="37"/>
    </location>
</feature>
<protein>
    <submittedName>
        <fullName evidence="9">Kef-type K+ transport system, predicted NAD-binding component</fullName>
    </submittedName>
</protein>
<feature type="transmembrane region" description="Helical" evidence="7">
    <location>
        <begin position="283"/>
        <end position="307"/>
    </location>
</feature>
<evidence type="ECO:0000259" key="8">
    <source>
        <dbReference type="PROSITE" id="PS51201"/>
    </source>
</evidence>
<dbReference type="PROSITE" id="PS51201">
    <property type="entry name" value="RCK_N"/>
    <property type="match status" value="1"/>
</dbReference>
<proteinExistence type="inferred from homology"/>
<dbReference type="GO" id="GO:0006813">
    <property type="term" value="P:potassium ion transport"/>
    <property type="evidence" value="ECO:0007669"/>
    <property type="project" value="InterPro"/>
</dbReference>
<feature type="domain" description="RCK N-terminal" evidence="8">
    <location>
        <begin position="400"/>
        <end position="518"/>
    </location>
</feature>
<keyword evidence="3" id="KW-0813">Transport</keyword>
<dbReference type="PANTHER" id="PTHR42751">
    <property type="entry name" value="SODIUM/HYDROGEN EXCHANGER FAMILY/TRKA DOMAIN PROTEIN"/>
    <property type="match status" value="1"/>
</dbReference>
<dbReference type="Pfam" id="PF02254">
    <property type="entry name" value="TrkA_N"/>
    <property type="match status" value="1"/>
</dbReference>
<dbReference type="PANTHER" id="PTHR42751:SF1">
    <property type="entry name" value="CATION_PROTON ANTIPORTER YBAL-RELATED"/>
    <property type="match status" value="1"/>
</dbReference>
<feature type="transmembrane region" description="Helical" evidence="7">
    <location>
        <begin position="98"/>
        <end position="121"/>
    </location>
</feature>
<evidence type="ECO:0000256" key="6">
    <source>
        <dbReference type="ARBA" id="ARBA00023136"/>
    </source>
</evidence>
<evidence type="ECO:0000313" key="9">
    <source>
        <dbReference type="EMBL" id="AKK03684.1"/>
    </source>
</evidence>
<dbReference type="InterPro" id="IPR006153">
    <property type="entry name" value="Cation/H_exchanger_TM"/>
</dbReference>
<dbReference type="GO" id="GO:0016020">
    <property type="term" value="C:membrane"/>
    <property type="evidence" value="ECO:0007669"/>
    <property type="project" value="UniProtKB-SubCell"/>
</dbReference>
<feature type="transmembrane region" description="Helical" evidence="7">
    <location>
        <begin position="257"/>
        <end position="277"/>
    </location>
</feature>
<feature type="transmembrane region" description="Helical" evidence="7">
    <location>
        <begin position="213"/>
        <end position="229"/>
    </location>
</feature>
<organism evidence="9 10">
    <name type="scientific">Corynebacterium epidermidicanis</name>
    <dbReference type="NCBI Taxonomy" id="1050174"/>
    <lineage>
        <taxon>Bacteria</taxon>
        <taxon>Bacillati</taxon>
        <taxon>Actinomycetota</taxon>
        <taxon>Actinomycetes</taxon>
        <taxon>Mycobacteriales</taxon>
        <taxon>Corynebacteriaceae</taxon>
        <taxon>Corynebacterium</taxon>
    </lineage>
</organism>
<keyword evidence="10" id="KW-1185">Reference proteome</keyword>
<dbReference type="GO" id="GO:1902600">
    <property type="term" value="P:proton transmembrane transport"/>
    <property type="evidence" value="ECO:0007669"/>
    <property type="project" value="InterPro"/>
</dbReference>
<sequence>MGGRNTHKQYGYAVESIYLIAVLFSIVGGFLASLLRLPPLIGFLGAGFAISALGLDHIPAIDIFAELGVTVLLFTIGLKLNPRDIARPRVVGSALGQAFANTVIFTVVFSLIGLLPLAGLAGLEFKALIYLGMATAFSSTVFVMSLLEEQNRSGSAVGRIALGVLILQDIIAVGVLVASSGRVPEKWALVLPLLLLLRPLVTRLPNRMFRTELLVLTGIGIAVGAYSLFELSGISGSFGSLVAGIILSGHPVSERLFYALISVRELLLVAFFLQIGLGGLPNATGFVIAGILLVFLIAKAGIFMVILQRVGMSNRTAALSGLTLANHSEFGLIVTSVAVAQGVLPPVWTSIMAIAVAGSFIVGSIVATTEHRLMPMLLRLIPEVPEHRLAPDEKPVRIVGADALVMGMGRVGEGVYHRLTEAYGLRVWGVEFDEDRIEVLRQAGHNVVAGDVTDPELWQRVHIDTPPQLVVLALPGHYDALSVLSAIRHNHPQVVIATTTKQRANKTELYSAGTDVAVYLYDGAGEELADQAMLAVSSRAR</sequence>
<comment type="subcellular location">
    <subcellularLocation>
        <location evidence="1">Membrane</location>
        <topology evidence="1">Multi-pass membrane protein</topology>
    </subcellularLocation>
</comment>
<dbReference type="Gene3D" id="3.40.50.720">
    <property type="entry name" value="NAD(P)-binding Rossmann-like Domain"/>
    <property type="match status" value="1"/>
</dbReference>
<evidence type="ECO:0000256" key="7">
    <source>
        <dbReference type="SAM" id="Phobius"/>
    </source>
</evidence>
<name>A0A0G3GRE1_9CORY</name>
<evidence type="ECO:0000256" key="1">
    <source>
        <dbReference type="ARBA" id="ARBA00004141"/>
    </source>
</evidence>
<evidence type="ECO:0000256" key="4">
    <source>
        <dbReference type="ARBA" id="ARBA00022692"/>
    </source>
</evidence>
<evidence type="ECO:0000256" key="2">
    <source>
        <dbReference type="ARBA" id="ARBA00005551"/>
    </source>
</evidence>
<feature type="transmembrane region" description="Helical" evidence="7">
    <location>
        <begin position="127"/>
        <end position="147"/>
    </location>
</feature>
<evidence type="ECO:0000313" key="10">
    <source>
        <dbReference type="Proteomes" id="UP000035368"/>
    </source>
</evidence>
<feature type="transmembrane region" description="Helical" evidence="7">
    <location>
        <begin position="57"/>
        <end position="78"/>
    </location>
</feature>
<feature type="transmembrane region" description="Helical" evidence="7">
    <location>
        <begin position="319"/>
        <end position="341"/>
    </location>
</feature>
<comment type="similarity">
    <text evidence="2">Belongs to the monovalent cation:proton antiporter 2 (CPA2) transporter (TC 2.A.37) family.</text>
</comment>
<feature type="transmembrane region" description="Helical" evidence="7">
    <location>
        <begin position="159"/>
        <end position="178"/>
    </location>
</feature>
<keyword evidence="4 7" id="KW-0812">Transmembrane</keyword>
<dbReference type="Proteomes" id="UP000035368">
    <property type="component" value="Chromosome"/>
</dbReference>
<dbReference type="InterPro" id="IPR038770">
    <property type="entry name" value="Na+/solute_symporter_sf"/>
</dbReference>
<dbReference type="AlphaFoldDB" id="A0A0G3GRE1"/>
<accession>A0A0G3GRE1</accession>
<gene>
    <name evidence="9" type="ORF">CEPID_09190</name>
</gene>
<dbReference type="SUPFAM" id="SSF51735">
    <property type="entry name" value="NAD(P)-binding Rossmann-fold domains"/>
    <property type="match status" value="1"/>
</dbReference>